<feature type="domain" description="NYN" evidence="1">
    <location>
        <begin position="12"/>
        <end position="156"/>
    </location>
</feature>
<dbReference type="Proteomes" id="UP000177481">
    <property type="component" value="Unassembled WGS sequence"/>
</dbReference>
<accession>A0A1F5EBC4</accession>
<dbReference type="InterPro" id="IPR021139">
    <property type="entry name" value="NYN"/>
</dbReference>
<evidence type="ECO:0000313" key="2">
    <source>
        <dbReference type="EMBL" id="OGD64709.1"/>
    </source>
</evidence>
<dbReference type="Pfam" id="PF01936">
    <property type="entry name" value="NYN"/>
    <property type="match status" value="1"/>
</dbReference>
<gene>
    <name evidence="2" type="ORF">A3A71_01480</name>
</gene>
<dbReference type="PANTHER" id="PTHR35458">
    <property type="entry name" value="SLR0755 PROTEIN"/>
    <property type="match status" value="1"/>
</dbReference>
<reference evidence="2 3" key="1">
    <citation type="journal article" date="2016" name="Nat. Commun.">
        <title>Thousands of microbial genomes shed light on interconnected biogeochemical processes in an aquifer system.</title>
        <authorList>
            <person name="Anantharaman K."/>
            <person name="Brown C.T."/>
            <person name="Hug L.A."/>
            <person name="Sharon I."/>
            <person name="Castelle C.J."/>
            <person name="Probst A.J."/>
            <person name="Thomas B.C."/>
            <person name="Singh A."/>
            <person name="Wilkins M.J."/>
            <person name="Karaoz U."/>
            <person name="Brodie E.L."/>
            <person name="Williams K.H."/>
            <person name="Hubbard S.S."/>
            <person name="Banfield J.F."/>
        </authorList>
    </citation>
    <scope>NUCLEOTIDE SEQUENCE [LARGE SCALE GENOMIC DNA]</scope>
</reference>
<sequence length="220" mass="24527">MAGAKAKSDSGRVVAFVDGSNLFGGMAEMLNSGQYFNFSDFVGQLEQDFSLEKIYFYGTYMRHLSTDSKAKRTLALTQRKFFDSVKKNHKTIFYQGHFSKTTGKEKGVDVHLAIDMAVGAATDSYDEALIITGDADLLYAIETAQRFNKKVHLVSLSSRLPLTIALKSQSSLLFDLDDHFKQKVLSKFSFLSNKVIVRRLAIEIKNITMPGTKGTGRVKK</sequence>
<protein>
    <recommendedName>
        <fullName evidence="1">NYN domain-containing protein</fullName>
    </recommendedName>
</protein>
<evidence type="ECO:0000259" key="1">
    <source>
        <dbReference type="Pfam" id="PF01936"/>
    </source>
</evidence>
<comment type="caution">
    <text evidence="2">The sequence shown here is derived from an EMBL/GenBank/DDBJ whole genome shotgun (WGS) entry which is preliminary data.</text>
</comment>
<dbReference type="GO" id="GO:0004540">
    <property type="term" value="F:RNA nuclease activity"/>
    <property type="evidence" value="ECO:0007669"/>
    <property type="project" value="InterPro"/>
</dbReference>
<dbReference type="EMBL" id="MEZX01000002">
    <property type="protein sequence ID" value="OGD64709.1"/>
    <property type="molecule type" value="Genomic_DNA"/>
</dbReference>
<dbReference type="AlphaFoldDB" id="A0A1F5EBC4"/>
<organism evidence="2 3">
    <name type="scientific">Candidatus Berkelbacteria bacterium RIFCSPLOWO2_01_FULL_50_28</name>
    <dbReference type="NCBI Taxonomy" id="1797471"/>
    <lineage>
        <taxon>Bacteria</taxon>
        <taxon>Candidatus Berkelbacteria</taxon>
    </lineage>
</organism>
<proteinExistence type="predicted"/>
<dbReference type="PANTHER" id="PTHR35458:SF8">
    <property type="entry name" value="SLR0650 PROTEIN"/>
    <property type="match status" value="1"/>
</dbReference>
<dbReference type="InterPro" id="IPR047140">
    <property type="entry name" value="LabA"/>
</dbReference>
<dbReference type="STRING" id="1797471.A3A71_01480"/>
<name>A0A1F5EBC4_9BACT</name>
<dbReference type="Gene3D" id="3.40.50.1010">
    <property type="entry name" value="5'-nuclease"/>
    <property type="match status" value="1"/>
</dbReference>
<evidence type="ECO:0000313" key="3">
    <source>
        <dbReference type="Proteomes" id="UP000177481"/>
    </source>
</evidence>